<keyword evidence="6" id="KW-1185">Reference proteome</keyword>
<evidence type="ECO:0000259" key="4">
    <source>
        <dbReference type="PROSITE" id="PS50949"/>
    </source>
</evidence>
<dbReference type="InterPro" id="IPR036388">
    <property type="entry name" value="WH-like_DNA-bd_sf"/>
</dbReference>
<keyword evidence="1" id="KW-0805">Transcription regulation</keyword>
<dbReference type="PROSITE" id="PS50949">
    <property type="entry name" value="HTH_GNTR"/>
    <property type="match status" value="1"/>
</dbReference>
<proteinExistence type="predicted"/>
<evidence type="ECO:0000313" key="5">
    <source>
        <dbReference type="EMBL" id="NIH82951.1"/>
    </source>
</evidence>
<evidence type="ECO:0000256" key="3">
    <source>
        <dbReference type="ARBA" id="ARBA00023163"/>
    </source>
</evidence>
<dbReference type="EMBL" id="JAANOU010000001">
    <property type="protein sequence ID" value="NIH82951.1"/>
    <property type="molecule type" value="Genomic_DNA"/>
</dbReference>
<dbReference type="RefSeq" id="WP_313886257.1">
    <property type="nucleotide sequence ID" value="NZ_JAANOU010000001.1"/>
</dbReference>
<dbReference type="Pfam" id="PF00392">
    <property type="entry name" value="GntR"/>
    <property type="match status" value="1"/>
</dbReference>
<dbReference type="PANTHER" id="PTHR44846:SF1">
    <property type="entry name" value="MANNOSYL-D-GLYCERATE TRANSPORT_METABOLISM SYSTEM REPRESSOR MNGR-RELATED"/>
    <property type="match status" value="1"/>
</dbReference>
<dbReference type="SMART" id="SM00345">
    <property type="entry name" value="HTH_GNTR"/>
    <property type="match status" value="1"/>
</dbReference>
<dbReference type="PANTHER" id="PTHR44846">
    <property type="entry name" value="MANNOSYL-D-GLYCERATE TRANSPORT/METABOLISM SYSTEM REPRESSOR MNGR-RELATED"/>
    <property type="match status" value="1"/>
</dbReference>
<dbReference type="GO" id="GO:0003677">
    <property type="term" value="F:DNA binding"/>
    <property type="evidence" value="ECO:0007669"/>
    <property type="project" value="UniProtKB-KW"/>
</dbReference>
<dbReference type="Gene3D" id="1.10.10.10">
    <property type="entry name" value="Winged helix-like DNA-binding domain superfamily/Winged helix DNA-binding domain"/>
    <property type="match status" value="1"/>
</dbReference>
<dbReference type="InterPro" id="IPR000524">
    <property type="entry name" value="Tscrpt_reg_HTH_GntR"/>
</dbReference>
<evidence type="ECO:0000256" key="2">
    <source>
        <dbReference type="ARBA" id="ARBA00023125"/>
    </source>
</evidence>
<dbReference type="CDD" id="cd07377">
    <property type="entry name" value="WHTH_GntR"/>
    <property type="match status" value="1"/>
</dbReference>
<evidence type="ECO:0000256" key="1">
    <source>
        <dbReference type="ARBA" id="ARBA00023015"/>
    </source>
</evidence>
<feature type="domain" description="HTH gntR-type" evidence="4">
    <location>
        <begin position="13"/>
        <end position="81"/>
    </location>
</feature>
<sequence>MTVPDFDPSGQPGYLYEMMAEHLAARIEAGELLPNTPLPAERRLAAEYGVSLGTARHATHILRERGLVFTIRAKGTFIADEARRQSFSGNS</sequence>
<dbReference type="SUPFAM" id="SSF46785">
    <property type="entry name" value="Winged helix' DNA-binding domain"/>
    <property type="match status" value="1"/>
</dbReference>
<comment type="caution">
    <text evidence="5">The sequence shown here is derived from an EMBL/GenBank/DDBJ whole genome shotgun (WGS) entry which is preliminary data.</text>
</comment>
<protein>
    <submittedName>
        <fullName evidence="5">DNA-binding GntR family transcriptional regulator</fullName>
    </submittedName>
</protein>
<gene>
    <name evidence="5" type="ORF">FHX46_005481</name>
</gene>
<dbReference type="Proteomes" id="UP000754495">
    <property type="component" value="Unassembled WGS sequence"/>
</dbReference>
<evidence type="ECO:0000313" key="6">
    <source>
        <dbReference type="Proteomes" id="UP000754495"/>
    </source>
</evidence>
<dbReference type="InterPro" id="IPR036390">
    <property type="entry name" value="WH_DNA-bd_sf"/>
</dbReference>
<accession>A0ABX0T142</accession>
<keyword evidence="3" id="KW-0804">Transcription</keyword>
<reference evidence="5 6" key="1">
    <citation type="submission" date="2020-03" db="EMBL/GenBank/DDBJ databases">
        <title>Sequencing the genomes of 1000 actinobacteria strains.</title>
        <authorList>
            <person name="Klenk H.-P."/>
        </authorList>
    </citation>
    <scope>NUCLEOTIDE SEQUENCE [LARGE SCALE GENOMIC DNA]</scope>
    <source>
        <strain evidence="5 6">DSM 45668</strain>
    </source>
</reference>
<keyword evidence="2 5" id="KW-0238">DNA-binding</keyword>
<name>A0ABX0T142_9PSEU</name>
<organism evidence="5 6">
    <name type="scientific">Amycolatopsis viridis</name>
    <dbReference type="NCBI Taxonomy" id="185678"/>
    <lineage>
        <taxon>Bacteria</taxon>
        <taxon>Bacillati</taxon>
        <taxon>Actinomycetota</taxon>
        <taxon>Actinomycetes</taxon>
        <taxon>Pseudonocardiales</taxon>
        <taxon>Pseudonocardiaceae</taxon>
        <taxon>Amycolatopsis</taxon>
    </lineage>
</organism>
<dbReference type="InterPro" id="IPR050679">
    <property type="entry name" value="Bact_HTH_transcr_reg"/>
</dbReference>